<accession>A0AAN9E7I9</accession>
<dbReference type="GO" id="GO:0031559">
    <property type="term" value="F:oxidosqualene cyclase activity"/>
    <property type="evidence" value="ECO:0007669"/>
    <property type="project" value="UniProtKB-ARBA"/>
</dbReference>
<sequence length="123" mass="13848">MWKLKIAEGERNPWLRTLNNHIGKKVWEFDPNHSSDLLLRIQNSSSSGGDGQVLLPPKVKVNGIEDVTKESVTTILIRALSFYSSLQSYDGHWPGDYGGPMFLLPSLDLTMDMAIWKRDATGF</sequence>
<dbReference type="InterPro" id="IPR018333">
    <property type="entry name" value="Squalene_cyclase"/>
</dbReference>
<dbReference type="PANTHER" id="PTHR11764">
    <property type="entry name" value="TERPENE CYCLASE/MUTASE FAMILY MEMBER"/>
    <property type="match status" value="1"/>
</dbReference>
<comment type="similarity">
    <text evidence="1">Belongs to the terpene cyclase/mutase family.</text>
</comment>
<dbReference type="GO" id="GO:0016104">
    <property type="term" value="P:triterpenoid biosynthetic process"/>
    <property type="evidence" value="ECO:0007669"/>
    <property type="project" value="InterPro"/>
</dbReference>
<protein>
    <recommendedName>
        <fullName evidence="4">Cycloartenol synthase</fullName>
    </recommendedName>
</protein>
<dbReference type="PANTHER" id="PTHR11764:SF20">
    <property type="entry name" value="LANOSTEROL SYNTHASE"/>
    <property type="match status" value="1"/>
</dbReference>
<evidence type="ECO:0000313" key="3">
    <source>
        <dbReference type="Proteomes" id="UP001372338"/>
    </source>
</evidence>
<gene>
    <name evidence="2" type="ORF">RIF29_33196</name>
</gene>
<dbReference type="AlphaFoldDB" id="A0AAN9E7I9"/>
<reference evidence="2 3" key="1">
    <citation type="submission" date="2024-01" db="EMBL/GenBank/DDBJ databases">
        <title>The genomes of 5 underutilized Papilionoideae crops provide insights into root nodulation and disease resistanc.</title>
        <authorList>
            <person name="Yuan L."/>
        </authorList>
    </citation>
    <scope>NUCLEOTIDE SEQUENCE [LARGE SCALE GENOMIC DNA]</scope>
    <source>
        <strain evidence="2">ZHUSHIDOU_FW_LH</strain>
        <tissue evidence="2">Leaf</tissue>
    </source>
</reference>
<evidence type="ECO:0008006" key="4">
    <source>
        <dbReference type="Google" id="ProtNLM"/>
    </source>
</evidence>
<name>A0AAN9E7I9_CROPI</name>
<dbReference type="SUPFAM" id="SSF48239">
    <property type="entry name" value="Terpenoid cyclases/Protein prenyltransferases"/>
    <property type="match status" value="1"/>
</dbReference>
<dbReference type="InterPro" id="IPR008930">
    <property type="entry name" value="Terpenoid_cyclase/PrenylTrfase"/>
</dbReference>
<keyword evidence="3" id="KW-1185">Reference proteome</keyword>
<evidence type="ECO:0000313" key="2">
    <source>
        <dbReference type="EMBL" id="KAK7250645.1"/>
    </source>
</evidence>
<evidence type="ECO:0000256" key="1">
    <source>
        <dbReference type="ARBA" id="ARBA00009755"/>
    </source>
</evidence>
<comment type="caution">
    <text evidence="2">The sequence shown here is derived from an EMBL/GenBank/DDBJ whole genome shotgun (WGS) entry which is preliminary data.</text>
</comment>
<dbReference type="EMBL" id="JAYWIO010000007">
    <property type="protein sequence ID" value="KAK7250645.1"/>
    <property type="molecule type" value="Genomic_DNA"/>
</dbReference>
<dbReference type="GO" id="GO:0005811">
    <property type="term" value="C:lipid droplet"/>
    <property type="evidence" value="ECO:0007669"/>
    <property type="project" value="InterPro"/>
</dbReference>
<dbReference type="Proteomes" id="UP001372338">
    <property type="component" value="Unassembled WGS sequence"/>
</dbReference>
<proteinExistence type="inferred from homology"/>
<organism evidence="2 3">
    <name type="scientific">Crotalaria pallida</name>
    <name type="common">Smooth rattlebox</name>
    <name type="synonym">Crotalaria striata</name>
    <dbReference type="NCBI Taxonomy" id="3830"/>
    <lineage>
        <taxon>Eukaryota</taxon>
        <taxon>Viridiplantae</taxon>
        <taxon>Streptophyta</taxon>
        <taxon>Embryophyta</taxon>
        <taxon>Tracheophyta</taxon>
        <taxon>Spermatophyta</taxon>
        <taxon>Magnoliopsida</taxon>
        <taxon>eudicotyledons</taxon>
        <taxon>Gunneridae</taxon>
        <taxon>Pentapetalae</taxon>
        <taxon>rosids</taxon>
        <taxon>fabids</taxon>
        <taxon>Fabales</taxon>
        <taxon>Fabaceae</taxon>
        <taxon>Papilionoideae</taxon>
        <taxon>50 kb inversion clade</taxon>
        <taxon>genistoids sensu lato</taxon>
        <taxon>core genistoids</taxon>
        <taxon>Crotalarieae</taxon>
        <taxon>Crotalaria</taxon>
    </lineage>
</organism>